<organism evidence="2 3">
    <name type="scientific">Sphaerobolus stellatus (strain SS14)</name>
    <dbReference type="NCBI Taxonomy" id="990650"/>
    <lineage>
        <taxon>Eukaryota</taxon>
        <taxon>Fungi</taxon>
        <taxon>Dikarya</taxon>
        <taxon>Basidiomycota</taxon>
        <taxon>Agaricomycotina</taxon>
        <taxon>Agaricomycetes</taxon>
        <taxon>Phallomycetidae</taxon>
        <taxon>Geastrales</taxon>
        <taxon>Sphaerobolaceae</taxon>
        <taxon>Sphaerobolus</taxon>
    </lineage>
</organism>
<proteinExistence type="predicted"/>
<dbReference type="AlphaFoldDB" id="A0A0C9U1F0"/>
<dbReference type="HOGENOM" id="CLU_1367025_0_0_1"/>
<reference evidence="2 3" key="1">
    <citation type="submission" date="2014-06" db="EMBL/GenBank/DDBJ databases">
        <title>Evolutionary Origins and Diversification of the Mycorrhizal Mutualists.</title>
        <authorList>
            <consortium name="DOE Joint Genome Institute"/>
            <consortium name="Mycorrhizal Genomics Consortium"/>
            <person name="Kohler A."/>
            <person name="Kuo A."/>
            <person name="Nagy L.G."/>
            <person name="Floudas D."/>
            <person name="Copeland A."/>
            <person name="Barry K.W."/>
            <person name="Cichocki N."/>
            <person name="Veneault-Fourrey C."/>
            <person name="LaButti K."/>
            <person name="Lindquist E.A."/>
            <person name="Lipzen A."/>
            <person name="Lundell T."/>
            <person name="Morin E."/>
            <person name="Murat C."/>
            <person name="Riley R."/>
            <person name="Ohm R."/>
            <person name="Sun H."/>
            <person name="Tunlid A."/>
            <person name="Henrissat B."/>
            <person name="Grigoriev I.V."/>
            <person name="Hibbett D.S."/>
            <person name="Martin F."/>
        </authorList>
    </citation>
    <scope>NUCLEOTIDE SEQUENCE [LARGE SCALE GENOMIC DNA]</scope>
    <source>
        <strain evidence="2 3">SS14</strain>
    </source>
</reference>
<dbReference type="Proteomes" id="UP000054279">
    <property type="component" value="Unassembled WGS sequence"/>
</dbReference>
<feature type="compositionally biased region" description="Polar residues" evidence="1">
    <location>
        <begin position="168"/>
        <end position="177"/>
    </location>
</feature>
<evidence type="ECO:0000313" key="2">
    <source>
        <dbReference type="EMBL" id="KIJ22832.1"/>
    </source>
</evidence>
<feature type="region of interest" description="Disordered" evidence="1">
    <location>
        <begin position="159"/>
        <end position="200"/>
    </location>
</feature>
<gene>
    <name evidence="2" type="ORF">M422DRAFT_276683</name>
</gene>
<protein>
    <submittedName>
        <fullName evidence="2">Uncharacterized protein</fullName>
    </submittedName>
</protein>
<keyword evidence="3" id="KW-1185">Reference proteome</keyword>
<evidence type="ECO:0000256" key="1">
    <source>
        <dbReference type="SAM" id="MobiDB-lite"/>
    </source>
</evidence>
<dbReference type="OrthoDB" id="312874at2759"/>
<sequence length="200" mass="23228">MSHDIVSVSSKNAHDSVHNIESFFWVLIPIALIRGGPGGIRRIISNSDTEERKAQWYKRKIFAELSYEAAKLNLEEALLNNFDPYFDPLKPFIREWWSVLKMAYEFKAYELWNIHVHMQKLFEEAIEILGPNPHADADLEAQQQWAQMTENQVLRRKKYQEDTKNAVETHTFASDPNITPAGVSRPQDPLDRSPPPKKKK</sequence>
<dbReference type="EMBL" id="KN837919">
    <property type="protein sequence ID" value="KIJ22832.1"/>
    <property type="molecule type" value="Genomic_DNA"/>
</dbReference>
<accession>A0A0C9U1F0</accession>
<name>A0A0C9U1F0_SPHS4</name>
<evidence type="ECO:0000313" key="3">
    <source>
        <dbReference type="Proteomes" id="UP000054279"/>
    </source>
</evidence>